<gene>
    <name evidence="2" type="ORF">G4Y79_01695</name>
</gene>
<proteinExistence type="predicted"/>
<dbReference type="RefSeq" id="WP_195171184.1">
    <property type="nucleotide sequence ID" value="NZ_CP062983.1"/>
</dbReference>
<feature type="transmembrane region" description="Helical" evidence="1">
    <location>
        <begin position="6"/>
        <end position="26"/>
    </location>
</feature>
<name>A0A7S8IDZ0_9CHLR</name>
<keyword evidence="1" id="KW-0472">Membrane</keyword>
<keyword evidence="1" id="KW-1133">Transmembrane helix</keyword>
<dbReference type="Proteomes" id="UP000594468">
    <property type="component" value="Chromosome"/>
</dbReference>
<dbReference type="AlphaFoldDB" id="A0A7S8IDZ0"/>
<organism evidence="2 3">
    <name type="scientific">Phototrophicus methaneseepsis</name>
    <dbReference type="NCBI Taxonomy" id="2710758"/>
    <lineage>
        <taxon>Bacteria</taxon>
        <taxon>Bacillati</taxon>
        <taxon>Chloroflexota</taxon>
        <taxon>Candidatus Thermofontia</taxon>
        <taxon>Phototrophicales</taxon>
        <taxon>Phototrophicaceae</taxon>
        <taxon>Phototrophicus</taxon>
    </lineage>
</organism>
<evidence type="ECO:0000313" key="2">
    <source>
        <dbReference type="EMBL" id="QPC83115.1"/>
    </source>
</evidence>
<sequence>MDLNTLFLLLVGLACPVGMGLMMWMMNKNMNQSTDNLRKNKELPSDLEDYLMQLRLQRQLLDDEITELEV</sequence>
<evidence type="ECO:0000313" key="3">
    <source>
        <dbReference type="Proteomes" id="UP000594468"/>
    </source>
</evidence>
<keyword evidence="1" id="KW-0812">Transmembrane</keyword>
<accession>A0A7S8IDZ0</accession>
<reference evidence="2 3" key="1">
    <citation type="submission" date="2020-02" db="EMBL/GenBank/DDBJ databases">
        <authorList>
            <person name="Zheng R.K."/>
            <person name="Sun C.M."/>
        </authorList>
    </citation>
    <scope>NUCLEOTIDE SEQUENCE [LARGE SCALE GENOMIC DNA]</scope>
    <source>
        <strain evidence="3">rifampicinis</strain>
    </source>
</reference>
<keyword evidence="3" id="KW-1185">Reference proteome</keyword>
<dbReference type="EMBL" id="CP062983">
    <property type="protein sequence ID" value="QPC83115.1"/>
    <property type="molecule type" value="Genomic_DNA"/>
</dbReference>
<evidence type="ECO:0000256" key="1">
    <source>
        <dbReference type="SAM" id="Phobius"/>
    </source>
</evidence>
<protein>
    <submittedName>
        <fullName evidence="2">Uncharacterized protein</fullName>
    </submittedName>
</protein>
<dbReference type="KEGG" id="pmet:G4Y79_01695"/>